<gene>
    <name evidence="1" type="ORF">L1987_39934</name>
</gene>
<protein>
    <submittedName>
        <fullName evidence="1">Uncharacterized protein</fullName>
    </submittedName>
</protein>
<organism evidence="1 2">
    <name type="scientific">Smallanthus sonchifolius</name>
    <dbReference type="NCBI Taxonomy" id="185202"/>
    <lineage>
        <taxon>Eukaryota</taxon>
        <taxon>Viridiplantae</taxon>
        <taxon>Streptophyta</taxon>
        <taxon>Embryophyta</taxon>
        <taxon>Tracheophyta</taxon>
        <taxon>Spermatophyta</taxon>
        <taxon>Magnoliopsida</taxon>
        <taxon>eudicotyledons</taxon>
        <taxon>Gunneridae</taxon>
        <taxon>Pentapetalae</taxon>
        <taxon>asterids</taxon>
        <taxon>campanulids</taxon>
        <taxon>Asterales</taxon>
        <taxon>Asteraceae</taxon>
        <taxon>Asteroideae</taxon>
        <taxon>Heliantheae alliance</taxon>
        <taxon>Millerieae</taxon>
        <taxon>Smallanthus</taxon>
    </lineage>
</organism>
<comment type="caution">
    <text evidence="1">The sequence shown here is derived from an EMBL/GenBank/DDBJ whole genome shotgun (WGS) entry which is preliminary data.</text>
</comment>
<reference evidence="2" key="1">
    <citation type="journal article" date="2022" name="Mol. Ecol. Resour.">
        <title>The genomes of chicory, endive, great burdock and yacon provide insights into Asteraceae palaeo-polyploidization history and plant inulin production.</title>
        <authorList>
            <person name="Fan W."/>
            <person name="Wang S."/>
            <person name="Wang H."/>
            <person name="Wang A."/>
            <person name="Jiang F."/>
            <person name="Liu H."/>
            <person name="Zhao H."/>
            <person name="Xu D."/>
            <person name="Zhang Y."/>
        </authorList>
    </citation>
    <scope>NUCLEOTIDE SEQUENCE [LARGE SCALE GENOMIC DNA]</scope>
    <source>
        <strain evidence="2">cv. Yunnan</strain>
    </source>
</reference>
<evidence type="ECO:0000313" key="1">
    <source>
        <dbReference type="EMBL" id="KAI3786332.1"/>
    </source>
</evidence>
<proteinExistence type="predicted"/>
<name>A0ACB9GSF1_9ASTR</name>
<dbReference type="EMBL" id="CM042030">
    <property type="protein sequence ID" value="KAI3786332.1"/>
    <property type="molecule type" value="Genomic_DNA"/>
</dbReference>
<keyword evidence="2" id="KW-1185">Reference proteome</keyword>
<dbReference type="Proteomes" id="UP001056120">
    <property type="component" value="Linkage Group LG13"/>
</dbReference>
<sequence>MPQGGGGRDRPAGGGVGRGGDLPTGGGGGGEGEVDLRLQPTREWELSIPILLPILIHRYYEKTHCVPGTEL</sequence>
<evidence type="ECO:0000313" key="2">
    <source>
        <dbReference type="Proteomes" id="UP001056120"/>
    </source>
</evidence>
<accession>A0ACB9GSF1</accession>
<reference evidence="1 2" key="2">
    <citation type="journal article" date="2022" name="Mol. Ecol. Resour.">
        <title>The genomes of chicory, endive, great burdock and yacon provide insights into Asteraceae paleo-polyploidization history and plant inulin production.</title>
        <authorList>
            <person name="Fan W."/>
            <person name="Wang S."/>
            <person name="Wang H."/>
            <person name="Wang A."/>
            <person name="Jiang F."/>
            <person name="Liu H."/>
            <person name="Zhao H."/>
            <person name="Xu D."/>
            <person name="Zhang Y."/>
        </authorList>
    </citation>
    <scope>NUCLEOTIDE SEQUENCE [LARGE SCALE GENOMIC DNA]</scope>
    <source>
        <strain evidence="2">cv. Yunnan</strain>
        <tissue evidence="1">Leaves</tissue>
    </source>
</reference>